<dbReference type="EMBL" id="CP054836">
    <property type="protein sequence ID" value="QKV18988.1"/>
    <property type="molecule type" value="Genomic_DNA"/>
</dbReference>
<dbReference type="KEGG" id="orm:HTY61_11255"/>
<proteinExistence type="predicted"/>
<dbReference type="NCBIfam" id="TIGR03187">
    <property type="entry name" value="DGQHR"/>
    <property type="match status" value="1"/>
</dbReference>
<dbReference type="InterPro" id="IPR017642">
    <property type="entry name" value="DNA_S_mod_DndB"/>
</dbReference>
<dbReference type="RefSeq" id="WP_175276880.1">
    <property type="nucleotide sequence ID" value="NZ_CP054836.1"/>
</dbReference>
<protein>
    <submittedName>
        <fullName evidence="2">DGQHR domain-containing protein</fullName>
    </submittedName>
</protein>
<gene>
    <name evidence="2" type="ORF">HTY61_11255</name>
</gene>
<keyword evidence="3" id="KW-1185">Reference proteome</keyword>
<evidence type="ECO:0000313" key="3">
    <source>
        <dbReference type="Proteomes" id="UP000509367"/>
    </source>
</evidence>
<dbReference type="InterPro" id="IPR026440">
    <property type="entry name" value="DNA_PRithio_assoc_DGOHR_pro_1"/>
</dbReference>
<feature type="region of interest" description="Disordered" evidence="1">
    <location>
        <begin position="279"/>
        <end position="299"/>
    </location>
</feature>
<name>A0A6N1VE64_9HYPH</name>
<organism evidence="2 3">
    <name type="scientific">Oricola thermophila</name>
    <dbReference type="NCBI Taxonomy" id="2742145"/>
    <lineage>
        <taxon>Bacteria</taxon>
        <taxon>Pseudomonadati</taxon>
        <taxon>Pseudomonadota</taxon>
        <taxon>Alphaproteobacteria</taxon>
        <taxon>Hyphomicrobiales</taxon>
        <taxon>Ahrensiaceae</taxon>
        <taxon>Oricola</taxon>
    </lineage>
</organism>
<dbReference type="Proteomes" id="UP000509367">
    <property type="component" value="Chromosome"/>
</dbReference>
<dbReference type="AlphaFoldDB" id="A0A6N1VE64"/>
<dbReference type="InterPro" id="IPR017601">
    <property type="entry name" value="DGQHR-contain_dom"/>
</dbReference>
<accession>A0A6N1VE64</accession>
<evidence type="ECO:0000313" key="2">
    <source>
        <dbReference type="EMBL" id="QKV18988.1"/>
    </source>
</evidence>
<evidence type="ECO:0000256" key="1">
    <source>
        <dbReference type="SAM" id="MobiDB-lite"/>
    </source>
</evidence>
<reference evidence="2 3" key="1">
    <citation type="submission" date="2020-06" db="EMBL/GenBank/DDBJ databases">
        <title>Oricola thermophila sp. nov. isolated from a tidal sediments.</title>
        <authorList>
            <person name="Kwon K.K."/>
            <person name="Yang S.-H."/>
            <person name="Park M.-J."/>
        </authorList>
    </citation>
    <scope>NUCLEOTIDE SEQUENCE [LARGE SCALE GENOMIC DNA]</scope>
    <source>
        <strain evidence="2 3">MEBiC13590</strain>
    </source>
</reference>
<dbReference type="CDD" id="cd16413">
    <property type="entry name" value="DGQHR_domain"/>
    <property type="match status" value="1"/>
</dbReference>
<dbReference type="Pfam" id="PF14072">
    <property type="entry name" value="DndB"/>
    <property type="match status" value="1"/>
</dbReference>
<sequence length="412" mass="46324">MTAITFPYVTKALKVEQRLSTFYVAVLPAELLLQVAASDTMRAIMKPDGDGYELKGTQRLMQDKRLTEISAYINRVDSSFPNSIIIAANYDLESGFDQGELEYIREEDTGTPVADSRVWSIEESDNGCHTLTIPTSDKLAAVIDGQHRLFSFARAEPEAMQSMDLLCSIFIDLPKALQAQIFATINSNQKKVDRSLTYELFGYNVSDEEEKYWTPDKLAVFLARKLATDHESPLRGRIMVAPKRDKALDKLAAEADWKVSTAVVVDGVLRLFSSNPKRDANAMRKGKANPRKVLRDGPKDRSPLRDVYIEENDALIYKMVLNYLRACESVFWKEAKADSFILRTIGVQAVFDILRQLAGQSLADRNISEDYFSSKLKGANEIDFSEDRFKNPSGSGRTYIRKVIEEAIGLNA</sequence>
<dbReference type="NCBIfam" id="TIGR04172">
    <property type="entry name" value="DGQHR_dnd_1"/>
    <property type="match status" value="1"/>
</dbReference>